<feature type="transmembrane region" description="Helical" evidence="2">
    <location>
        <begin position="293"/>
        <end position="315"/>
    </location>
</feature>
<feature type="transmembrane region" description="Helical" evidence="2">
    <location>
        <begin position="476"/>
        <end position="495"/>
    </location>
</feature>
<organism evidence="4 5">
    <name type="scientific">Theileria equi strain WA</name>
    <dbReference type="NCBI Taxonomy" id="1537102"/>
    <lineage>
        <taxon>Eukaryota</taxon>
        <taxon>Sar</taxon>
        <taxon>Alveolata</taxon>
        <taxon>Apicomplexa</taxon>
        <taxon>Aconoidasida</taxon>
        <taxon>Piroplasmida</taxon>
        <taxon>Theileriidae</taxon>
        <taxon>Theileria</taxon>
    </lineage>
</organism>
<feature type="transmembrane region" description="Helical" evidence="2">
    <location>
        <begin position="440"/>
        <end position="464"/>
    </location>
</feature>
<evidence type="ECO:0000256" key="3">
    <source>
        <dbReference type="SAM" id="SignalP"/>
    </source>
</evidence>
<reference evidence="4 5" key="1">
    <citation type="journal article" date="2012" name="BMC Genomics">
        <title>Comparative genomic analysis and phylogenetic position of Theileria equi.</title>
        <authorList>
            <person name="Kappmeyer L.S."/>
            <person name="Thiagarajan M."/>
            <person name="Herndon D.R."/>
            <person name="Ramsay J.D."/>
            <person name="Caler E."/>
            <person name="Djikeng A."/>
            <person name="Gillespie J.J."/>
            <person name="Lau A.O."/>
            <person name="Roalson E.H."/>
            <person name="Silva J.C."/>
            <person name="Silva M.G."/>
            <person name="Suarez C.E."/>
            <person name="Ueti M.W."/>
            <person name="Nene V.M."/>
            <person name="Mealey R.H."/>
            <person name="Knowles D.P."/>
            <person name="Brayton K.A."/>
        </authorList>
    </citation>
    <scope>NUCLEOTIDE SEQUENCE [LARGE SCALE GENOMIC DNA]</scope>
    <source>
        <strain evidence="4 5">WA</strain>
    </source>
</reference>
<feature type="transmembrane region" description="Helical" evidence="2">
    <location>
        <begin position="365"/>
        <end position="386"/>
    </location>
</feature>
<evidence type="ECO:0000313" key="5">
    <source>
        <dbReference type="Proteomes" id="UP000031512"/>
    </source>
</evidence>
<feature type="signal peptide" evidence="3">
    <location>
        <begin position="1"/>
        <end position="20"/>
    </location>
</feature>
<feature type="region of interest" description="Disordered" evidence="1">
    <location>
        <begin position="85"/>
        <end position="107"/>
    </location>
</feature>
<feature type="transmembrane region" description="Helical" evidence="2">
    <location>
        <begin position="335"/>
        <end position="353"/>
    </location>
</feature>
<sequence length="517" mass="59344">MRGQFSWLLSFAIALPIIESYTLDLSTLKNIHGEVITHLCEIPLLAVSSEELATPFYFFSLEKGGRIFGYAKITSAGKLDDGLIIPDDDGTNTQTSEDTAREKSRQRPKAFDFSWRTVKGRKYGNHHNWVHLLATIFGSDKEENVIEDDDQDSTVDNLYLILFSQAQWELYLSTSPLSKVQPSKNKRGFVYYSNMISSMRIPLTKVGDTVSFGFEAPEPNRYVLVLFNTDQRKLSFEGYIRFINPKSLHLPIELAYHFDVLKFWTLIFLSASIISLFYLFAIRSFRPKSINYLLALNFLFYSTFLFLDMLMVNSIRETGNYTKPIWALAHLLKRFHEIFILLILVLVALGWKIMRESLSVVESQLITSISAVSVLMGFVEVLISGFDVSRYLVHAIACICILVATNFNIVIINSRISDDGLSPYAGSAYSNMKKYNNFRIIFFTYILKPAIFSSIRFICLQPSINQMIIWDEHLNLFLGVCFDFVTYLFLFINFLPRTNKGLFGHLFQSQQPPAHQH</sequence>
<accession>L1LBN6</accession>
<dbReference type="RefSeq" id="XP_004832132.1">
    <property type="nucleotide sequence ID" value="XM_004832075.1"/>
</dbReference>
<feature type="transmembrane region" description="Helical" evidence="2">
    <location>
        <begin position="392"/>
        <end position="412"/>
    </location>
</feature>
<name>L1LBN6_THEEQ</name>
<keyword evidence="3" id="KW-0732">Signal</keyword>
<evidence type="ECO:0000256" key="1">
    <source>
        <dbReference type="SAM" id="MobiDB-lite"/>
    </source>
</evidence>
<dbReference type="eggNOG" id="ENOG502SCBT">
    <property type="taxonomic scope" value="Eukaryota"/>
</dbReference>
<comment type="caution">
    <text evidence="4">The sequence shown here is derived from an EMBL/GenBank/DDBJ whole genome shotgun (WGS) entry which is preliminary data.</text>
</comment>
<evidence type="ECO:0000256" key="2">
    <source>
        <dbReference type="SAM" id="Phobius"/>
    </source>
</evidence>
<dbReference type="KEGG" id="beq:BEWA_012390"/>
<dbReference type="OrthoDB" id="446247at2759"/>
<evidence type="ECO:0008006" key="6">
    <source>
        <dbReference type="Google" id="ProtNLM"/>
    </source>
</evidence>
<feature type="chain" id="PRO_5003953046" description="Intimal thickness related receptor IRP domain-containing protein" evidence="3">
    <location>
        <begin position="21"/>
        <end position="517"/>
    </location>
</feature>
<dbReference type="Proteomes" id="UP000031512">
    <property type="component" value="Unassembled WGS sequence"/>
</dbReference>
<feature type="transmembrane region" description="Helical" evidence="2">
    <location>
        <begin position="263"/>
        <end position="281"/>
    </location>
</feature>
<keyword evidence="2" id="KW-0812">Transmembrane</keyword>
<dbReference type="VEuPathDB" id="PiroplasmaDB:BEWA_012390"/>
<protein>
    <recommendedName>
        <fullName evidence="6">Intimal thickness related receptor IRP domain-containing protein</fullName>
    </recommendedName>
</protein>
<proteinExistence type="predicted"/>
<dbReference type="GeneID" id="15804315"/>
<keyword evidence="5" id="KW-1185">Reference proteome</keyword>
<dbReference type="EMBL" id="ACOU01000004">
    <property type="protein sequence ID" value="EKX72680.1"/>
    <property type="molecule type" value="Genomic_DNA"/>
</dbReference>
<keyword evidence="2" id="KW-0472">Membrane</keyword>
<dbReference type="AlphaFoldDB" id="L1LBN6"/>
<evidence type="ECO:0000313" key="4">
    <source>
        <dbReference type="EMBL" id="EKX72680.1"/>
    </source>
</evidence>
<keyword evidence="2" id="KW-1133">Transmembrane helix</keyword>
<gene>
    <name evidence="4" type="ORF">BEWA_012390</name>
</gene>